<sequence length="252" mass="27920">MNERIPDGIPQEQDLHAYIDDQLGPARRQWVEAWLTAHPDDARRVEGWRQDAQQLRAAFAGQARAAIPEQLDPARIRRQIRQRRRSRLATAAALLIALGVGGMGGWQMRGDAMLRGMLPMQDAVQAYRLFADAGQNGLDLRDGGDLHGWLARYLKDAPPPPALEQVGLKTVGARLLATEQGAAALVIYEDGQGRRLTFFIRPPGPRHEMLPQGQRTDGDLLARYWSQGGYNYALVSRSDDPQAQAVGQLVGF</sequence>
<evidence type="ECO:0000313" key="2">
    <source>
        <dbReference type="EMBL" id="OWP47475.1"/>
    </source>
</evidence>
<dbReference type="eggNOG" id="COG5662">
    <property type="taxonomic scope" value="Bacteria"/>
</dbReference>
<reference evidence="2 3" key="1">
    <citation type="submission" date="2017-06" db="EMBL/GenBank/DDBJ databases">
        <title>Draft genome of Pseudomonas nitroreducens DF05.</title>
        <authorList>
            <person name="Iyer R."/>
        </authorList>
    </citation>
    <scope>NUCLEOTIDE SEQUENCE [LARGE SCALE GENOMIC DNA]</scope>
    <source>
        <strain evidence="2 3">DF05</strain>
    </source>
</reference>
<dbReference type="RefSeq" id="WP_088421772.1">
    <property type="nucleotide sequence ID" value="NZ_NJBA01000017.1"/>
</dbReference>
<dbReference type="EMBL" id="NJBA01000017">
    <property type="protein sequence ID" value="OWP47475.1"/>
    <property type="molecule type" value="Genomic_DNA"/>
</dbReference>
<proteinExistence type="predicted"/>
<keyword evidence="1" id="KW-1133">Transmembrane helix</keyword>
<organism evidence="2 3">
    <name type="scientific">Pseudomonas nitroreducens</name>
    <dbReference type="NCBI Taxonomy" id="46680"/>
    <lineage>
        <taxon>Bacteria</taxon>
        <taxon>Pseudomonadati</taxon>
        <taxon>Pseudomonadota</taxon>
        <taxon>Gammaproteobacteria</taxon>
        <taxon>Pseudomonadales</taxon>
        <taxon>Pseudomonadaceae</taxon>
        <taxon>Pseudomonas</taxon>
    </lineage>
</organism>
<name>A0A246F365_PSENT</name>
<evidence type="ECO:0000313" key="3">
    <source>
        <dbReference type="Proteomes" id="UP000198145"/>
    </source>
</evidence>
<evidence type="ECO:0000256" key="1">
    <source>
        <dbReference type="SAM" id="Phobius"/>
    </source>
</evidence>
<comment type="caution">
    <text evidence="2">The sequence shown here is derived from an EMBL/GenBank/DDBJ whole genome shotgun (WGS) entry which is preliminary data.</text>
</comment>
<protein>
    <submittedName>
        <fullName evidence="2">Anti-sigma factor</fullName>
    </submittedName>
</protein>
<dbReference type="STRING" id="46680.GCA_000807755_00713"/>
<keyword evidence="1" id="KW-0472">Membrane</keyword>
<gene>
    <name evidence="2" type="ORF">CEG18_28685</name>
</gene>
<feature type="transmembrane region" description="Helical" evidence="1">
    <location>
        <begin position="88"/>
        <end position="108"/>
    </location>
</feature>
<dbReference type="AlphaFoldDB" id="A0A246F365"/>
<accession>A0A246F365</accession>
<keyword evidence="1" id="KW-0812">Transmembrane</keyword>
<dbReference type="Proteomes" id="UP000198145">
    <property type="component" value="Unassembled WGS sequence"/>
</dbReference>